<dbReference type="GO" id="GO:0005524">
    <property type="term" value="F:ATP binding"/>
    <property type="evidence" value="ECO:0007669"/>
    <property type="project" value="UniProtKB-KW"/>
</dbReference>
<gene>
    <name evidence="4" type="ORF">MSBRW_2356</name>
</gene>
<dbReference type="PIRSF" id="PIRSF005647">
    <property type="entry name" value="CooC"/>
    <property type="match status" value="1"/>
</dbReference>
<dbReference type="GO" id="GO:0016887">
    <property type="term" value="F:ATP hydrolysis activity"/>
    <property type="evidence" value="ECO:0007669"/>
    <property type="project" value="TreeGrafter"/>
</dbReference>
<dbReference type="GO" id="GO:0051782">
    <property type="term" value="P:negative regulation of cell division"/>
    <property type="evidence" value="ECO:0007669"/>
    <property type="project" value="TreeGrafter"/>
</dbReference>
<accession>A0A0E3QMN3</accession>
<evidence type="ECO:0000256" key="1">
    <source>
        <dbReference type="ARBA" id="ARBA00022741"/>
    </source>
</evidence>
<organism evidence="4 5">
    <name type="scientific">Methanosarcina barkeri str. Wiesmoor</name>
    <dbReference type="NCBI Taxonomy" id="1434109"/>
    <lineage>
        <taxon>Archaea</taxon>
        <taxon>Methanobacteriati</taxon>
        <taxon>Methanobacteriota</taxon>
        <taxon>Stenosarchaea group</taxon>
        <taxon>Methanomicrobia</taxon>
        <taxon>Methanosarcinales</taxon>
        <taxon>Methanosarcinaceae</taxon>
        <taxon>Methanosarcina</taxon>
    </lineage>
</organism>
<dbReference type="PATRIC" id="fig|1434109.4.peg.3041"/>
<protein>
    <submittedName>
        <fullName evidence="4">Nickel insertion protein</fullName>
    </submittedName>
</protein>
<feature type="domain" description="CobQ/CobB/MinD/ParA nucleotide binding" evidence="3">
    <location>
        <begin position="14"/>
        <end position="241"/>
    </location>
</feature>
<name>A0A0E3QMN3_METBA</name>
<dbReference type="GO" id="GO:0009898">
    <property type="term" value="C:cytoplasmic side of plasma membrane"/>
    <property type="evidence" value="ECO:0007669"/>
    <property type="project" value="TreeGrafter"/>
</dbReference>
<dbReference type="InterPro" id="IPR002586">
    <property type="entry name" value="CobQ/CobB/MinD/ParA_Nub-bd_dom"/>
</dbReference>
<dbReference type="Proteomes" id="UP000033038">
    <property type="component" value="Chromosome"/>
</dbReference>
<dbReference type="Pfam" id="PF01656">
    <property type="entry name" value="CbiA"/>
    <property type="match status" value="1"/>
</dbReference>
<dbReference type="AlphaFoldDB" id="A0A0E3QMN3"/>
<dbReference type="Gene3D" id="3.40.50.300">
    <property type="entry name" value="P-loop containing nucleotide triphosphate hydrolases"/>
    <property type="match status" value="1"/>
</dbReference>
<reference evidence="4 5" key="1">
    <citation type="submission" date="2014-07" db="EMBL/GenBank/DDBJ databases">
        <title>Methanogenic archaea and the global carbon cycle.</title>
        <authorList>
            <person name="Henriksen J.R."/>
            <person name="Luke J."/>
            <person name="Reinhart S."/>
            <person name="Benedict M.N."/>
            <person name="Youngblut N.D."/>
            <person name="Metcalf M.E."/>
            <person name="Whitaker R.J."/>
            <person name="Metcalf W.W."/>
        </authorList>
    </citation>
    <scope>NUCLEOTIDE SEQUENCE [LARGE SCALE GENOMIC DNA]</scope>
    <source>
        <strain evidence="4 5">Wiesmoor</strain>
    </source>
</reference>
<dbReference type="PANTHER" id="PTHR43384">
    <property type="entry name" value="SEPTUM SITE-DETERMINING PROTEIN MIND HOMOLOG, CHLOROPLASTIC-RELATED"/>
    <property type="match status" value="1"/>
</dbReference>
<evidence type="ECO:0000313" key="4">
    <source>
        <dbReference type="EMBL" id="AKB51609.1"/>
    </source>
</evidence>
<dbReference type="FunFam" id="3.40.50.300:FF:001573">
    <property type="entry name" value="Carbon monoxide dehydrogenase accessory protein CooC"/>
    <property type="match status" value="1"/>
</dbReference>
<dbReference type="InterPro" id="IPR050625">
    <property type="entry name" value="ParA/MinD_ATPase"/>
</dbReference>
<keyword evidence="1" id="KW-0547">Nucleotide-binding</keyword>
<evidence type="ECO:0000256" key="2">
    <source>
        <dbReference type="ARBA" id="ARBA00022840"/>
    </source>
</evidence>
<evidence type="ECO:0000259" key="3">
    <source>
        <dbReference type="Pfam" id="PF01656"/>
    </source>
</evidence>
<evidence type="ECO:0000313" key="5">
    <source>
        <dbReference type="Proteomes" id="UP000033038"/>
    </source>
</evidence>
<sequence>MMDNKNAYKLAICGKGGSGKSTIATLLAKALVENGKSVLVIDTDESNFGLYRQLGVDLPPDFMEYFGGKNAVLEKIMQAAPNWDSVSFFEDGIGFADIPEAYLSENGGIKLIAIGKIHEVGEGCACSMGILVKEFIEKLRLNHDEVVIIDTEAGIEHFGRGIEKSVDDVLMVIDPSYESLKLSEKVAELSSSIGKPIFFVLNKVNESNEQFMQETIGKQHEVIAAIPADPALSLAGLRGEEITTVNTEVQHMLQVFTEKCIHE</sequence>
<dbReference type="KEGG" id="mbw:MSBRW_2356"/>
<dbReference type="GO" id="GO:0005829">
    <property type="term" value="C:cytosol"/>
    <property type="evidence" value="ECO:0007669"/>
    <property type="project" value="TreeGrafter"/>
</dbReference>
<dbReference type="InterPro" id="IPR014433">
    <property type="entry name" value="CooC"/>
</dbReference>
<dbReference type="HOGENOM" id="CLU_082962_1_0_2"/>
<dbReference type="SUPFAM" id="SSF52540">
    <property type="entry name" value="P-loop containing nucleoside triphosphate hydrolases"/>
    <property type="match status" value="1"/>
</dbReference>
<proteinExistence type="predicted"/>
<dbReference type="EMBL" id="CP009526">
    <property type="protein sequence ID" value="AKB51609.1"/>
    <property type="molecule type" value="Genomic_DNA"/>
</dbReference>
<dbReference type="InterPro" id="IPR027417">
    <property type="entry name" value="P-loop_NTPase"/>
</dbReference>
<keyword evidence="2" id="KW-0067">ATP-binding</keyword>
<dbReference type="PANTHER" id="PTHR43384:SF3">
    <property type="entry name" value="AAA+ ATPASE DOMAIN-CONTAINING PROTEIN"/>
    <property type="match status" value="1"/>
</dbReference>